<dbReference type="Gene3D" id="1.25.40.10">
    <property type="entry name" value="Tetratricopeptide repeat domain"/>
    <property type="match status" value="2"/>
</dbReference>
<dbReference type="InterPro" id="IPR011990">
    <property type="entry name" value="TPR-like_helical_dom_sf"/>
</dbReference>
<proteinExistence type="predicted"/>
<sequence>MSPRSKSNKSRKVLERRERKLLEAKIKASQCKLEEGQALLEPVGRNAVPHYAKAIIALEAAIEIYDENANAYFLMGECYRGQGEFDKAIEYYTQCLGRDPTNARAIEGRAGCYAALQKWSLAFENYTAVIHLEPENDHVYNLRGLCTLNTRVPGLRLSSADFSQCVSNFQTAIRLNEANYYAWANLGRTYEDQGLLEEALKAYSSAVKIKEDYEQAYLRRGCLALRMVEHSWEKDDVAIDNKAKAEEENVEANSGTLSIQKSVKKVEEEVNLEVEAAARRKHEEDLLHGAIQDFQFLMSDKSKKLKWDPCLPLSLGSCFLLQNDINKAEEEFKTVTEIIHARPQLVADGEAEQISNVEAIEKVLNLKNDILKAARGRRFLEGKQQQKQPQKNQTTEAREM</sequence>
<dbReference type="OrthoDB" id="2335338at2759"/>
<accession>A0A061JES9</accession>
<dbReference type="Pfam" id="PF13432">
    <property type="entry name" value="TPR_16"/>
    <property type="match status" value="1"/>
</dbReference>
<keyword evidence="1" id="KW-0677">Repeat</keyword>
<feature type="repeat" description="TPR" evidence="3">
    <location>
        <begin position="180"/>
        <end position="213"/>
    </location>
</feature>
<evidence type="ECO:0000256" key="1">
    <source>
        <dbReference type="ARBA" id="ARBA00022737"/>
    </source>
</evidence>
<evidence type="ECO:0000256" key="4">
    <source>
        <dbReference type="SAM" id="MobiDB-lite"/>
    </source>
</evidence>
<gene>
    <name evidence="5" type="ORF">TRSC58_00121</name>
</gene>
<dbReference type="InterPro" id="IPR050498">
    <property type="entry name" value="Ycf3"/>
</dbReference>
<keyword evidence="6" id="KW-1185">Reference proteome</keyword>
<organism evidence="5 6">
    <name type="scientific">Trypanosoma rangeli SC58</name>
    <dbReference type="NCBI Taxonomy" id="429131"/>
    <lineage>
        <taxon>Eukaryota</taxon>
        <taxon>Discoba</taxon>
        <taxon>Euglenozoa</taxon>
        <taxon>Kinetoplastea</taxon>
        <taxon>Metakinetoplastina</taxon>
        <taxon>Trypanosomatida</taxon>
        <taxon>Trypanosomatidae</taxon>
        <taxon>Trypanosoma</taxon>
        <taxon>Herpetosoma</taxon>
    </lineage>
</organism>
<dbReference type="EMBL" id="AUPL01000121">
    <property type="protein sequence ID" value="ESL12117.1"/>
    <property type="molecule type" value="Genomic_DNA"/>
</dbReference>
<dbReference type="SMART" id="SM00028">
    <property type="entry name" value="TPR"/>
    <property type="match status" value="3"/>
</dbReference>
<dbReference type="PROSITE" id="PS50293">
    <property type="entry name" value="TPR_REGION"/>
    <property type="match status" value="1"/>
</dbReference>
<dbReference type="VEuPathDB" id="TriTrypDB:TRSC58_00121"/>
<evidence type="ECO:0000313" key="5">
    <source>
        <dbReference type="EMBL" id="ESL12117.1"/>
    </source>
</evidence>
<evidence type="ECO:0000256" key="3">
    <source>
        <dbReference type="PROSITE-ProRule" id="PRU00339"/>
    </source>
</evidence>
<feature type="repeat" description="TPR" evidence="3">
    <location>
        <begin position="69"/>
        <end position="102"/>
    </location>
</feature>
<comment type="caution">
    <text evidence="5">The sequence shown here is derived from an EMBL/GenBank/DDBJ whole genome shotgun (WGS) entry which is preliminary data.</text>
</comment>
<protein>
    <submittedName>
        <fullName evidence="5">Uncharacterized protein</fullName>
    </submittedName>
</protein>
<name>A0A061JES9_TRYRA</name>
<evidence type="ECO:0000256" key="2">
    <source>
        <dbReference type="ARBA" id="ARBA00022803"/>
    </source>
</evidence>
<dbReference type="Pfam" id="PF00515">
    <property type="entry name" value="TPR_1"/>
    <property type="match status" value="1"/>
</dbReference>
<keyword evidence="2 3" id="KW-0802">TPR repeat</keyword>
<dbReference type="PANTHER" id="PTHR44858:SF18">
    <property type="entry name" value="TETRATRICOPEPTIDE REPEAT (TPR) PROTEIN"/>
    <property type="match status" value="1"/>
</dbReference>
<feature type="compositionally biased region" description="Low complexity" evidence="4">
    <location>
        <begin position="383"/>
        <end position="393"/>
    </location>
</feature>
<feature type="region of interest" description="Disordered" evidence="4">
    <location>
        <begin position="378"/>
        <end position="400"/>
    </location>
</feature>
<dbReference type="SUPFAM" id="SSF48452">
    <property type="entry name" value="TPR-like"/>
    <property type="match status" value="1"/>
</dbReference>
<dbReference type="PROSITE" id="PS50005">
    <property type="entry name" value="TPR"/>
    <property type="match status" value="2"/>
</dbReference>
<dbReference type="Proteomes" id="UP000031737">
    <property type="component" value="Unassembled WGS sequence"/>
</dbReference>
<dbReference type="InterPro" id="IPR019734">
    <property type="entry name" value="TPR_rpt"/>
</dbReference>
<dbReference type="PANTHER" id="PTHR44858">
    <property type="entry name" value="TETRATRICOPEPTIDE REPEAT PROTEIN 6"/>
    <property type="match status" value="1"/>
</dbReference>
<reference evidence="5 6" key="1">
    <citation type="submission" date="2013-07" db="EMBL/GenBank/DDBJ databases">
        <authorList>
            <person name="Stoco P.H."/>
            <person name="Wagner G."/>
            <person name="Gerber A."/>
            <person name="Zaha A."/>
            <person name="Thompson C."/>
            <person name="Bartholomeu D.C."/>
            <person name="Luckemeyer D.D."/>
            <person name="Bahia D."/>
            <person name="Loreto E."/>
            <person name="Prestes E.B."/>
            <person name="Lima F.M."/>
            <person name="Rodrigues-Luiz G."/>
            <person name="Vallejo G.A."/>
            <person name="Filho J.F."/>
            <person name="Monteiro K.M."/>
            <person name="Tyler K.M."/>
            <person name="de Almeida L.G."/>
            <person name="Ortiz M.F."/>
            <person name="Siervo M.A."/>
            <person name="de Moraes M.H."/>
            <person name="Cunha O.L."/>
            <person name="Mendonca-Neto R."/>
            <person name="Silva R."/>
            <person name="Teixeira S.M."/>
            <person name="Murta S.M."/>
            <person name="Sincero T.C."/>
            <person name="Mendes T.A."/>
            <person name="Urmenyi T.P."/>
            <person name="Silva V.G."/>
            <person name="da Rocha W.D."/>
            <person name="Andersson B."/>
            <person name="Romanha A.J."/>
            <person name="Steindel M."/>
            <person name="de Vasconcelos A.T."/>
            <person name="Grisard E.C."/>
        </authorList>
    </citation>
    <scope>NUCLEOTIDE SEQUENCE [LARGE SCALE GENOMIC DNA]</scope>
    <source>
        <strain evidence="5 6">SC58</strain>
    </source>
</reference>
<dbReference type="AlphaFoldDB" id="A0A061JES9"/>
<evidence type="ECO:0000313" key="6">
    <source>
        <dbReference type="Proteomes" id="UP000031737"/>
    </source>
</evidence>